<sequence>QLENLIFLIKLSVWLSLHLARCFCAFYFVASTPCRWMRIIGKSKISATPFLKKREKNGAFGQNLYQTRYFSLKPG</sequence>
<dbReference type="AlphaFoldDB" id="A0A4V2E1H0"/>
<accession>A0A4V2E1H0</accession>
<comment type="caution">
    <text evidence="1">The sequence shown here is derived from an EMBL/GenBank/DDBJ whole genome shotgun (WGS) entry which is preliminary data.</text>
</comment>
<protein>
    <submittedName>
        <fullName evidence="1">Uncharacterized protein</fullName>
    </submittedName>
</protein>
<name>A0A4V2E1H0_9GAMM</name>
<evidence type="ECO:0000313" key="2">
    <source>
        <dbReference type="Proteomes" id="UP000292345"/>
    </source>
</evidence>
<organism evidence="1 2">
    <name type="scientific">Pseudoalteromonas rubra</name>
    <dbReference type="NCBI Taxonomy" id="43658"/>
    <lineage>
        <taxon>Bacteria</taxon>
        <taxon>Pseudomonadati</taxon>
        <taxon>Pseudomonadota</taxon>
        <taxon>Gammaproteobacteria</taxon>
        <taxon>Alteromonadales</taxon>
        <taxon>Pseudoalteromonadaceae</taxon>
        <taxon>Pseudoalteromonas</taxon>
    </lineage>
</organism>
<proteinExistence type="predicted"/>
<dbReference type="EMBL" id="PPUZ01000118">
    <property type="protein sequence ID" value="RZM71438.1"/>
    <property type="molecule type" value="Genomic_DNA"/>
</dbReference>
<evidence type="ECO:0000313" key="1">
    <source>
        <dbReference type="EMBL" id="RZM71438.1"/>
    </source>
</evidence>
<dbReference type="Proteomes" id="UP000292345">
    <property type="component" value="Unassembled WGS sequence"/>
</dbReference>
<reference evidence="1 2" key="1">
    <citation type="submission" date="2018-01" db="EMBL/GenBank/DDBJ databases">
        <title>Co-occurrence of chitin degradation, pigmentation and bioactivity in marine Pseudoalteromonas.</title>
        <authorList>
            <person name="Paulsen S."/>
            <person name="Gram L."/>
            <person name="Machado H."/>
        </authorList>
    </citation>
    <scope>NUCLEOTIDE SEQUENCE [LARGE SCALE GENOMIC DNA]</scope>
    <source>
        <strain evidence="1 2">S1946</strain>
    </source>
</reference>
<gene>
    <name evidence="1" type="ORF">C3B51_22660</name>
</gene>
<feature type="non-terminal residue" evidence="1">
    <location>
        <position position="1"/>
    </location>
</feature>